<proteinExistence type="predicted"/>
<dbReference type="Proteomes" id="UP000823597">
    <property type="component" value="Unassembled WGS sequence"/>
</dbReference>
<comment type="caution">
    <text evidence="1">The sequence shown here is derived from an EMBL/GenBank/DDBJ whole genome shotgun (WGS) entry which is preliminary data.</text>
</comment>
<dbReference type="EMBL" id="JADIME010000049">
    <property type="protein sequence ID" value="MBO8465322.1"/>
    <property type="molecule type" value="Genomic_DNA"/>
</dbReference>
<reference evidence="1" key="2">
    <citation type="journal article" date="2021" name="PeerJ">
        <title>Extensive microbial diversity within the chicken gut microbiome revealed by metagenomics and culture.</title>
        <authorList>
            <person name="Gilroy R."/>
            <person name="Ravi A."/>
            <person name="Getino M."/>
            <person name="Pursley I."/>
            <person name="Horton D.L."/>
            <person name="Alikhan N.F."/>
            <person name="Baker D."/>
            <person name="Gharbi K."/>
            <person name="Hall N."/>
            <person name="Watson M."/>
            <person name="Adriaenssens E.M."/>
            <person name="Foster-Nyarko E."/>
            <person name="Jarju S."/>
            <person name="Secka A."/>
            <person name="Antonio M."/>
            <person name="Oren A."/>
            <person name="Chaudhuri R.R."/>
            <person name="La Ragione R."/>
            <person name="Hildebrand F."/>
            <person name="Pallen M.J."/>
        </authorList>
    </citation>
    <scope>NUCLEOTIDE SEQUENCE</scope>
    <source>
        <strain evidence="1">10037</strain>
    </source>
</reference>
<sequence length="327" mass="36908">MMTCRREMVFNVRGRFFPGFLVPLLLCAAGVAFNLHLARGAVVGPEVQCTGQDTSGIVRDIGEGRQETTDNKCLPVRNIPEDELAFREGERLEFSVRYKWGIIDSEVGVASATVAGTRGSEGSPLFHCVAQGRTSRFFDVFFKVRERFESWFRTDNMRPVSALRDTYEGGYEARNKYVWLRPGERIDADVYTTRLGDTSLVLPGTQCTFDLVSLFYFARNLDFDNYRMNVKYPISFAIDDDIYNLYFIILGREAVKIKGVGTFNTIKFAARMVAGEVFNGETDMFIWVTDDKNRVPVYFESPIKVGAVSGRITGFSGLKHPLSSKID</sequence>
<dbReference type="InterPro" id="IPR021457">
    <property type="entry name" value="DUF3108"/>
</dbReference>
<name>A0A9D9I3P9_9BACT</name>
<reference evidence="1" key="1">
    <citation type="submission" date="2020-10" db="EMBL/GenBank/DDBJ databases">
        <authorList>
            <person name="Gilroy R."/>
        </authorList>
    </citation>
    <scope>NUCLEOTIDE SEQUENCE</scope>
    <source>
        <strain evidence="1">10037</strain>
    </source>
</reference>
<organism evidence="1 2">
    <name type="scientific">Candidatus Merdivivens pullistercoris</name>
    <dbReference type="NCBI Taxonomy" id="2840873"/>
    <lineage>
        <taxon>Bacteria</taxon>
        <taxon>Pseudomonadati</taxon>
        <taxon>Bacteroidota</taxon>
        <taxon>Bacteroidia</taxon>
        <taxon>Bacteroidales</taxon>
        <taxon>Muribaculaceae</taxon>
        <taxon>Muribaculaceae incertae sedis</taxon>
        <taxon>Candidatus Merdivivens</taxon>
    </lineage>
</organism>
<evidence type="ECO:0000313" key="1">
    <source>
        <dbReference type="EMBL" id="MBO8465322.1"/>
    </source>
</evidence>
<protein>
    <submittedName>
        <fullName evidence="1">DUF3108 domain-containing protein</fullName>
    </submittedName>
</protein>
<evidence type="ECO:0000313" key="2">
    <source>
        <dbReference type="Proteomes" id="UP000823597"/>
    </source>
</evidence>
<dbReference type="Pfam" id="PF11306">
    <property type="entry name" value="DUF3108"/>
    <property type="match status" value="1"/>
</dbReference>
<gene>
    <name evidence="1" type="ORF">IAB93_04915</name>
</gene>
<dbReference type="AlphaFoldDB" id="A0A9D9I3P9"/>
<accession>A0A9D9I3P9</accession>